<evidence type="ECO:0000313" key="2">
    <source>
        <dbReference type="EMBL" id="GFQ03169.1"/>
    </source>
</evidence>
<gene>
    <name evidence="2" type="ORF">PHJA_002460700</name>
</gene>
<feature type="domain" description="FBD" evidence="1">
    <location>
        <begin position="340"/>
        <end position="411"/>
    </location>
</feature>
<dbReference type="SMART" id="SM00579">
    <property type="entry name" value="FBD"/>
    <property type="match status" value="1"/>
</dbReference>
<dbReference type="InterPro" id="IPR006566">
    <property type="entry name" value="FBD"/>
</dbReference>
<dbReference type="SUPFAM" id="SSF52047">
    <property type="entry name" value="RNI-like"/>
    <property type="match status" value="1"/>
</dbReference>
<dbReference type="InterPro" id="IPR055411">
    <property type="entry name" value="LRR_FXL15/At3g58940/PEG3-like"/>
</dbReference>
<organism evidence="2 3">
    <name type="scientific">Phtheirospermum japonicum</name>
    <dbReference type="NCBI Taxonomy" id="374723"/>
    <lineage>
        <taxon>Eukaryota</taxon>
        <taxon>Viridiplantae</taxon>
        <taxon>Streptophyta</taxon>
        <taxon>Embryophyta</taxon>
        <taxon>Tracheophyta</taxon>
        <taxon>Spermatophyta</taxon>
        <taxon>Magnoliopsida</taxon>
        <taxon>eudicotyledons</taxon>
        <taxon>Gunneridae</taxon>
        <taxon>Pentapetalae</taxon>
        <taxon>asterids</taxon>
        <taxon>lamiids</taxon>
        <taxon>Lamiales</taxon>
        <taxon>Orobanchaceae</taxon>
        <taxon>Orobanchaceae incertae sedis</taxon>
        <taxon>Phtheirospermum</taxon>
    </lineage>
</organism>
<dbReference type="InterPro" id="IPR001810">
    <property type="entry name" value="F-box_dom"/>
</dbReference>
<dbReference type="InterPro" id="IPR053781">
    <property type="entry name" value="F-box_AtFBL13-like"/>
</dbReference>
<dbReference type="PANTHER" id="PTHR31900">
    <property type="entry name" value="F-BOX/RNI SUPERFAMILY PROTEIN-RELATED"/>
    <property type="match status" value="1"/>
</dbReference>
<name>A0A830D031_9LAMI</name>
<dbReference type="Proteomes" id="UP000653305">
    <property type="component" value="Unassembled WGS sequence"/>
</dbReference>
<dbReference type="PANTHER" id="PTHR31900:SF34">
    <property type="entry name" value="EMB|CAB62440.1-RELATED"/>
    <property type="match status" value="1"/>
</dbReference>
<dbReference type="Gene3D" id="3.80.10.10">
    <property type="entry name" value="Ribonuclease Inhibitor"/>
    <property type="match status" value="1"/>
</dbReference>
<keyword evidence="3" id="KW-1185">Reference proteome</keyword>
<dbReference type="Pfam" id="PF00646">
    <property type="entry name" value="F-box"/>
    <property type="match status" value="1"/>
</dbReference>
<dbReference type="InterPro" id="IPR032675">
    <property type="entry name" value="LRR_dom_sf"/>
</dbReference>
<comment type="caution">
    <text evidence="2">The sequence shown here is derived from an EMBL/GenBank/DDBJ whole genome shotgun (WGS) entry which is preliminary data.</text>
</comment>
<dbReference type="Pfam" id="PF24758">
    <property type="entry name" value="LRR_At5g56370"/>
    <property type="match status" value="1"/>
</dbReference>
<protein>
    <submittedName>
        <fullName evidence="2">F-box/FBD/LRR-repeat protein at1g16930</fullName>
    </submittedName>
</protein>
<dbReference type="OrthoDB" id="594804at2759"/>
<sequence length="414" mass="47428">MPDDVICHILSFLSTRISAQTSILSRRWRFLWAHVPVLDFKTSLSGIVNGVMSLHKEPNIHTFRLAYLDLDFTSHDLETWIATVIVRNVRNLSLSFMMSLSLPRCLFTCKTLVRLTLREVTLTDTYAVYLPSLKKLDLYGLMFESDKSLSHLLSGCPVLEDLSLLMPLLDIFVCLCITSPTLERLKYDSGFNYRDKANFGLMLNTPALRYLNIYDGILVYFSAGVLTSLIEADIDLHCSHLYGCEELDSSSMIDFIGGLYNVNSLKLFTPVMVEEVTVVFDFPRPGFTMKFHNLTKLDLFGDLRFLLPKFLENADNLEVLTIHIIDENLKCWIEPEQVPTCLLSHLRTIRIVEFGCTREQEFDMVSYILRNGKVLKRMEIYACVDLETADEALERISLFERGSEACQLSLQTYV</sequence>
<accession>A0A830D031</accession>
<dbReference type="InterPro" id="IPR050232">
    <property type="entry name" value="FBL13/AtMIF1-like"/>
</dbReference>
<evidence type="ECO:0000313" key="3">
    <source>
        <dbReference type="Proteomes" id="UP000653305"/>
    </source>
</evidence>
<dbReference type="Pfam" id="PF08387">
    <property type="entry name" value="FBD"/>
    <property type="match status" value="1"/>
</dbReference>
<evidence type="ECO:0000259" key="1">
    <source>
        <dbReference type="SMART" id="SM00579"/>
    </source>
</evidence>
<dbReference type="SUPFAM" id="SSF81383">
    <property type="entry name" value="F-box domain"/>
    <property type="match status" value="1"/>
</dbReference>
<dbReference type="EMBL" id="BMAC01000806">
    <property type="protein sequence ID" value="GFQ03169.1"/>
    <property type="molecule type" value="Genomic_DNA"/>
</dbReference>
<proteinExistence type="predicted"/>
<dbReference type="InterPro" id="IPR036047">
    <property type="entry name" value="F-box-like_dom_sf"/>
</dbReference>
<reference evidence="2" key="1">
    <citation type="submission" date="2020-07" db="EMBL/GenBank/DDBJ databases">
        <title>Ethylene signaling mediates host invasion by parasitic plants.</title>
        <authorList>
            <person name="Yoshida S."/>
        </authorList>
    </citation>
    <scope>NUCLEOTIDE SEQUENCE</scope>
    <source>
        <strain evidence="2">Okayama</strain>
    </source>
</reference>
<dbReference type="CDD" id="cd22160">
    <property type="entry name" value="F-box_AtFBL13-like"/>
    <property type="match status" value="1"/>
</dbReference>
<dbReference type="AlphaFoldDB" id="A0A830D031"/>